<comment type="caution">
    <text evidence="1">The sequence shown here is derived from an EMBL/GenBank/DDBJ whole genome shotgun (WGS) entry which is preliminary data.</text>
</comment>
<evidence type="ECO:0000313" key="2">
    <source>
        <dbReference type="Proteomes" id="UP000316304"/>
    </source>
</evidence>
<reference evidence="1 2" key="1">
    <citation type="submission" date="2019-02" db="EMBL/GenBank/DDBJ databases">
        <title>Deep-cultivation of Planctomycetes and their phenomic and genomic characterization uncovers novel biology.</title>
        <authorList>
            <person name="Wiegand S."/>
            <person name="Jogler M."/>
            <person name="Boedeker C."/>
            <person name="Pinto D."/>
            <person name="Vollmers J."/>
            <person name="Rivas-Marin E."/>
            <person name="Kohn T."/>
            <person name="Peeters S.H."/>
            <person name="Heuer A."/>
            <person name="Rast P."/>
            <person name="Oberbeckmann S."/>
            <person name="Bunk B."/>
            <person name="Jeske O."/>
            <person name="Meyerdierks A."/>
            <person name="Storesund J.E."/>
            <person name="Kallscheuer N."/>
            <person name="Luecker S."/>
            <person name="Lage O.M."/>
            <person name="Pohl T."/>
            <person name="Merkel B.J."/>
            <person name="Hornburger P."/>
            <person name="Mueller R.-W."/>
            <person name="Bruemmer F."/>
            <person name="Labrenz M."/>
            <person name="Spormann A.M."/>
            <person name="Op Den Camp H."/>
            <person name="Overmann J."/>
            <person name="Amann R."/>
            <person name="Jetten M.S.M."/>
            <person name="Mascher T."/>
            <person name="Medema M.H."/>
            <person name="Devos D.P."/>
            <person name="Kaster A.-K."/>
            <person name="Ovreas L."/>
            <person name="Rohde M."/>
            <person name="Galperin M.Y."/>
            <person name="Jogler C."/>
        </authorList>
    </citation>
    <scope>NUCLEOTIDE SEQUENCE [LARGE SCALE GENOMIC DNA]</scope>
    <source>
        <strain evidence="1 2">Pla52o</strain>
    </source>
</reference>
<sequence length="109" mass="12429">MAKSMATLTPRYSAIRSVCEYTEQHDVPAAIAYRERAAFNGVLGTRIILWEHSLKEKWSLLRFGKLQIESAGDEHEFTVEVFLDGLDPSFVQVELYADPIEDEAHFVEP</sequence>
<protein>
    <submittedName>
        <fullName evidence="1">Uncharacterized protein</fullName>
    </submittedName>
</protein>
<keyword evidence="2" id="KW-1185">Reference proteome</keyword>
<accession>A0A5C6CLM5</accession>
<gene>
    <name evidence="1" type="ORF">Pla52o_22710</name>
</gene>
<dbReference type="EMBL" id="SJPT01000003">
    <property type="protein sequence ID" value="TWU24344.1"/>
    <property type="molecule type" value="Genomic_DNA"/>
</dbReference>
<organism evidence="1 2">
    <name type="scientific">Novipirellula galeiformis</name>
    <dbReference type="NCBI Taxonomy" id="2528004"/>
    <lineage>
        <taxon>Bacteria</taxon>
        <taxon>Pseudomonadati</taxon>
        <taxon>Planctomycetota</taxon>
        <taxon>Planctomycetia</taxon>
        <taxon>Pirellulales</taxon>
        <taxon>Pirellulaceae</taxon>
        <taxon>Novipirellula</taxon>
    </lineage>
</organism>
<dbReference type="Proteomes" id="UP000316304">
    <property type="component" value="Unassembled WGS sequence"/>
</dbReference>
<name>A0A5C6CLM5_9BACT</name>
<dbReference type="AlphaFoldDB" id="A0A5C6CLM5"/>
<evidence type="ECO:0000313" key="1">
    <source>
        <dbReference type="EMBL" id="TWU24344.1"/>
    </source>
</evidence>
<proteinExistence type="predicted"/>